<reference evidence="2" key="1">
    <citation type="submission" date="2010-12" db="EMBL/GenBank/DDBJ databases">
        <title>Complete sequence of Rhodopseudomonas palustris DX-1.</title>
        <authorList>
            <consortium name="US DOE Joint Genome Institute"/>
            <person name="Lucas S."/>
            <person name="Copeland A."/>
            <person name="Lapidus A."/>
            <person name="Cheng J.-F."/>
            <person name="Goodwin L."/>
            <person name="Pitluck S."/>
            <person name="Misra M."/>
            <person name="Chertkov O."/>
            <person name="Detter J.C."/>
            <person name="Han C."/>
            <person name="Tapia R."/>
            <person name="Land M."/>
            <person name="Hauser L."/>
            <person name="Kyrpides N."/>
            <person name="Ivanova N."/>
            <person name="Ovchinnikova G."/>
            <person name="Logan B."/>
            <person name="Oda Y."/>
            <person name="Harwood C."/>
            <person name="Woyke T."/>
        </authorList>
    </citation>
    <scope>NUCLEOTIDE SEQUENCE [LARGE SCALE GENOMIC DNA]</scope>
    <source>
        <strain evidence="2">DX-1</strain>
    </source>
</reference>
<feature type="region of interest" description="Disordered" evidence="1">
    <location>
        <begin position="1"/>
        <end position="29"/>
    </location>
</feature>
<dbReference type="BioCyc" id="RPAL652103:RPDX1_RS12475-MONOMER"/>
<dbReference type="HOGENOM" id="CLU_949560_0_0_5"/>
<feature type="compositionally biased region" description="Polar residues" evidence="1">
    <location>
        <begin position="18"/>
        <end position="29"/>
    </location>
</feature>
<dbReference type="STRING" id="652103.Rpdx1_2534"/>
<dbReference type="eggNOG" id="COG4675">
    <property type="taxonomic scope" value="Bacteria"/>
</dbReference>
<dbReference type="Proteomes" id="UP000001402">
    <property type="component" value="Chromosome"/>
</dbReference>
<organism evidence="2 3">
    <name type="scientific">Rhodopseudomonas palustris (strain DX-1)</name>
    <dbReference type="NCBI Taxonomy" id="652103"/>
    <lineage>
        <taxon>Bacteria</taxon>
        <taxon>Pseudomonadati</taxon>
        <taxon>Pseudomonadota</taxon>
        <taxon>Alphaproteobacteria</taxon>
        <taxon>Hyphomicrobiales</taxon>
        <taxon>Nitrobacteraceae</taxon>
        <taxon>Rhodopseudomonas</taxon>
    </lineage>
</organism>
<evidence type="ECO:0000313" key="2">
    <source>
        <dbReference type="EMBL" id="ADU44125.1"/>
    </source>
</evidence>
<dbReference type="OrthoDB" id="8266301at2"/>
<evidence type="ECO:0008006" key="4">
    <source>
        <dbReference type="Google" id="ProtNLM"/>
    </source>
</evidence>
<name>E6VGI5_RHOPX</name>
<evidence type="ECO:0000256" key="1">
    <source>
        <dbReference type="SAM" id="MobiDB-lite"/>
    </source>
</evidence>
<gene>
    <name evidence="2" type="ordered locus">Rpdx1_2534</name>
</gene>
<protein>
    <recommendedName>
        <fullName evidence="4">Phage tail collar domain-containing protein</fullName>
    </recommendedName>
</protein>
<evidence type="ECO:0000313" key="3">
    <source>
        <dbReference type="Proteomes" id="UP000001402"/>
    </source>
</evidence>
<sequence>MPSDANGNYTLPDGYLATTGTPVQVSQHNPPLEDLADAMSGRLPKNGAAPMTGPLRLVAGSEGQPGITFAGAPGTGFYRSSDGIGISVDGARVAEVTASGLRRGGFHVGQLIPTTRTSAIPLTVQPIGQMLSRTAYAELWAVAQAEIATGNAFYSNGNGTTTFGIGDLRGRALAMADIGAGVGFSSQIGARAGALSAALSISHLPWHNHGGATGAMDRNNPHSHPAFSGPAIAVGGGFDTIVHRTDGPLSQTYPGSQPSDINHLHPINGEGGGASFSILQPTMVCNWLLFTGV</sequence>
<proteinExistence type="predicted"/>
<dbReference type="EMBL" id="CP002418">
    <property type="protein sequence ID" value="ADU44125.1"/>
    <property type="molecule type" value="Genomic_DNA"/>
</dbReference>
<accession>E6VGI5</accession>
<dbReference type="SUPFAM" id="SSF88874">
    <property type="entry name" value="Receptor-binding domain of short tail fibre protein gp12"/>
    <property type="match status" value="1"/>
</dbReference>
<dbReference type="AlphaFoldDB" id="E6VGI5"/>
<dbReference type="KEGG" id="rpx:Rpdx1_2534"/>